<keyword evidence="4" id="KW-0597">Phosphoprotein</keyword>
<dbReference type="Pfam" id="PF01590">
    <property type="entry name" value="GAF"/>
    <property type="match status" value="1"/>
</dbReference>
<dbReference type="PANTHER" id="PTHR43156">
    <property type="entry name" value="STAGE II SPORULATION PROTEIN E-RELATED"/>
    <property type="match status" value="1"/>
</dbReference>
<dbReference type="InterPro" id="IPR036457">
    <property type="entry name" value="PPM-type-like_dom_sf"/>
</dbReference>
<protein>
    <submittedName>
        <fullName evidence="6">SpoIIE family protein phosphatase</fullName>
    </submittedName>
</protein>
<dbReference type="SUPFAM" id="SSF55781">
    <property type="entry name" value="GAF domain-like"/>
    <property type="match status" value="1"/>
</dbReference>
<feature type="domain" description="Response regulatory" evidence="5">
    <location>
        <begin position="10"/>
        <end position="125"/>
    </location>
</feature>
<dbReference type="Pfam" id="PF07228">
    <property type="entry name" value="SpoIIE"/>
    <property type="match status" value="1"/>
</dbReference>
<evidence type="ECO:0000256" key="2">
    <source>
        <dbReference type="ARBA" id="ARBA00022777"/>
    </source>
</evidence>
<gene>
    <name evidence="6" type="ORF">I8748_03025</name>
</gene>
<sequence length="559" mass="63136">MTDTGVDKLKLMIVDDEQDNLDLLYRTFRRNFQVYRANHALSALSILDKEGEMAVIISDQRMPEMNGTEFLSRTVERFPDTIRILLTGFTDVEDLVEAINSGQVFKYITKPWSPERLRVLVEQAADAYRLVKKRTQELRRALRRESLFNAVTRAIRECLDYGTMLQKIAAIIGQAFEATCCLLRPVEGDRLTLDQFSYHDPKSDLANYAFDPDISIEKVLQTSQYQLIQDTTYEGNPYSYLVVPLSYQQDLLAVLTIYQCGSDRHCWQDEDIQLIASVAEQAALALSQAKLYQHLQQKQEQIRAELEVARQIQHNLLRQSLPEIKGAKLQACCYPAREVGGDFFEVFVHPKGDLWLAVGDVSGKGVPAALFMASAISVLRRELSQEAPAEPNIVMKNLNYALCNDLIGNNCFITLALACYSPTTRELVYANAGHIYPLLWSREAPIEEKPHYLKVRGIPLGILPRWQAQSGRLVLTPGDTLLLASDGITEATVSNKLLNSEKTEGVIQRASRSMLNQDGFWQLLQSEAQPLSLSRLLARIQADNHVQEDDQTILSLEVL</sequence>
<dbReference type="GO" id="GO:0016791">
    <property type="term" value="F:phosphatase activity"/>
    <property type="evidence" value="ECO:0007669"/>
    <property type="project" value="TreeGrafter"/>
</dbReference>
<keyword evidence="7" id="KW-1185">Reference proteome</keyword>
<dbReference type="Proteomes" id="UP000632766">
    <property type="component" value="Unassembled WGS sequence"/>
</dbReference>
<dbReference type="PROSITE" id="PS50110">
    <property type="entry name" value="RESPONSE_REGULATORY"/>
    <property type="match status" value="1"/>
</dbReference>
<evidence type="ECO:0000256" key="3">
    <source>
        <dbReference type="ARBA" id="ARBA00022801"/>
    </source>
</evidence>
<dbReference type="InterPro" id="IPR029016">
    <property type="entry name" value="GAF-like_dom_sf"/>
</dbReference>
<dbReference type="PANTHER" id="PTHR43156:SF2">
    <property type="entry name" value="STAGE II SPORULATION PROTEIN E"/>
    <property type="match status" value="1"/>
</dbReference>
<dbReference type="SMART" id="SM00065">
    <property type="entry name" value="GAF"/>
    <property type="match status" value="1"/>
</dbReference>
<name>A0A8J7HRM8_9NOST</name>
<dbReference type="InterPro" id="IPR003018">
    <property type="entry name" value="GAF"/>
</dbReference>
<dbReference type="SUPFAM" id="SSF52172">
    <property type="entry name" value="CheY-like"/>
    <property type="match status" value="1"/>
</dbReference>
<dbReference type="EMBL" id="JAECZC010000002">
    <property type="protein sequence ID" value="MBH8561159.1"/>
    <property type="molecule type" value="Genomic_DNA"/>
</dbReference>
<keyword evidence="2" id="KW-0418">Kinase</keyword>
<proteinExistence type="predicted"/>
<evidence type="ECO:0000313" key="6">
    <source>
        <dbReference type="EMBL" id="MBH8561159.1"/>
    </source>
</evidence>
<dbReference type="Gene3D" id="3.60.40.10">
    <property type="entry name" value="PPM-type phosphatase domain"/>
    <property type="match status" value="1"/>
</dbReference>
<accession>A0A8J7HRM8</accession>
<evidence type="ECO:0000259" key="5">
    <source>
        <dbReference type="PROSITE" id="PS50110"/>
    </source>
</evidence>
<dbReference type="GO" id="GO:0000160">
    <property type="term" value="P:phosphorelay signal transduction system"/>
    <property type="evidence" value="ECO:0007669"/>
    <property type="project" value="InterPro"/>
</dbReference>
<dbReference type="InterPro" id="IPR052016">
    <property type="entry name" value="Bact_Sigma-Reg"/>
</dbReference>
<dbReference type="RefSeq" id="WP_198123179.1">
    <property type="nucleotide sequence ID" value="NZ_JAECZC010000002.1"/>
</dbReference>
<evidence type="ECO:0000313" key="7">
    <source>
        <dbReference type="Proteomes" id="UP000632766"/>
    </source>
</evidence>
<evidence type="ECO:0000256" key="4">
    <source>
        <dbReference type="PROSITE-ProRule" id="PRU00169"/>
    </source>
</evidence>
<feature type="modified residue" description="4-aspartylphosphate" evidence="4">
    <location>
        <position position="59"/>
    </location>
</feature>
<dbReference type="InterPro" id="IPR001932">
    <property type="entry name" value="PPM-type_phosphatase-like_dom"/>
</dbReference>
<reference evidence="6 7" key="1">
    <citation type="journal article" date="2021" name="Int. J. Syst. Evol. Microbiol.">
        <title>Amazonocrinis nigriterrae gen. nov., sp. nov., Atlanticothrix silvestris gen. nov., sp. nov. and Dendronalium phyllosphericum gen. nov., sp. nov., nostocacean cyanobacteria from Brazilian environments.</title>
        <authorList>
            <person name="Alvarenga D.O."/>
            <person name="Andreote A.P.D."/>
            <person name="Branco L.H.Z."/>
            <person name="Delbaje E."/>
            <person name="Cruz R.B."/>
            <person name="Varani A.M."/>
            <person name="Fiore M.F."/>
        </authorList>
    </citation>
    <scope>NUCLEOTIDE SEQUENCE [LARGE SCALE GENOMIC DNA]</scope>
    <source>
        <strain evidence="6 7">CENA67</strain>
    </source>
</reference>
<keyword evidence="1" id="KW-0808">Transferase</keyword>
<dbReference type="InterPro" id="IPR001789">
    <property type="entry name" value="Sig_transdc_resp-reg_receiver"/>
</dbReference>
<dbReference type="SMART" id="SM00448">
    <property type="entry name" value="REC"/>
    <property type="match status" value="1"/>
</dbReference>
<dbReference type="InterPro" id="IPR011006">
    <property type="entry name" value="CheY-like_superfamily"/>
</dbReference>
<dbReference type="AlphaFoldDB" id="A0A8J7HRM8"/>
<dbReference type="CDD" id="cd17569">
    <property type="entry name" value="REC_HupR-like"/>
    <property type="match status" value="1"/>
</dbReference>
<dbReference type="Gene3D" id="3.30.450.40">
    <property type="match status" value="1"/>
</dbReference>
<dbReference type="GO" id="GO:0016301">
    <property type="term" value="F:kinase activity"/>
    <property type="evidence" value="ECO:0007669"/>
    <property type="project" value="UniProtKB-KW"/>
</dbReference>
<keyword evidence="3" id="KW-0378">Hydrolase</keyword>
<dbReference type="SUPFAM" id="SSF81606">
    <property type="entry name" value="PP2C-like"/>
    <property type="match status" value="1"/>
</dbReference>
<evidence type="ECO:0000256" key="1">
    <source>
        <dbReference type="ARBA" id="ARBA00022679"/>
    </source>
</evidence>
<dbReference type="Gene3D" id="3.40.50.2300">
    <property type="match status" value="1"/>
</dbReference>
<dbReference type="Pfam" id="PF00072">
    <property type="entry name" value="Response_reg"/>
    <property type="match status" value="1"/>
</dbReference>
<organism evidence="6 7">
    <name type="scientific">Amazonocrinis nigriterrae CENA67</name>
    <dbReference type="NCBI Taxonomy" id="2794033"/>
    <lineage>
        <taxon>Bacteria</taxon>
        <taxon>Bacillati</taxon>
        <taxon>Cyanobacteriota</taxon>
        <taxon>Cyanophyceae</taxon>
        <taxon>Nostocales</taxon>
        <taxon>Nostocaceae</taxon>
        <taxon>Amazonocrinis</taxon>
        <taxon>Amazonocrinis nigriterrae</taxon>
    </lineage>
</organism>
<dbReference type="SMART" id="SM00331">
    <property type="entry name" value="PP2C_SIG"/>
    <property type="match status" value="1"/>
</dbReference>
<comment type="caution">
    <text evidence="6">The sequence shown here is derived from an EMBL/GenBank/DDBJ whole genome shotgun (WGS) entry which is preliminary data.</text>
</comment>